<feature type="compositionally biased region" description="Low complexity" evidence="1">
    <location>
        <begin position="195"/>
        <end position="205"/>
    </location>
</feature>
<sequence length="238" mass="26273">MPFPFSDWMPWWLQLVLLILGMLFIFLWMLVPFAVFGVKGRLDALALQIEDLQAELRVLALRPEERAPVSVPAPRPAAAAAPVVEPVAPAPPPVRSPGPVSASDAYVARPERPVSARPTRFDPPPSAPASVRAAPPVEPPAYVPRSGAPVSHDASRPMPWHDRPAAAPRDPIFFVPPEEARPPHMPPPTVPDAPPAAEEAPFRPAYRVPDERAVRPQRDDEWDERPRSEPTLRWPPRT</sequence>
<keyword evidence="2" id="KW-0472">Membrane</keyword>
<dbReference type="PRINTS" id="PR01217">
    <property type="entry name" value="PRICHEXTENSN"/>
</dbReference>
<keyword evidence="2" id="KW-0812">Transmembrane</keyword>
<dbReference type="AlphaFoldDB" id="A0A7W4IUU0"/>
<organism evidence="3 4">
    <name type="scientific">Gluconacetobacter aggeris</name>
    <dbReference type="NCBI Taxonomy" id="1286186"/>
    <lineage>
        <taxon>Bacteria</taxon>
        <taxon>Pseudomonadati</taxon>
        <taxon>Pseudomonadota</taxon>
        <taxon>Alphaproteobacteria</taxon>
        <taxon>Acetobacterales</taxon>
        <taxon>Acetobacteraceae</taxon>
        <taxon>Gluconacetobacter</taxon>
    </lineage>
</organism>
<evidence type="ECO:0000256" key="2">
    <source>
        <dbReference type="SAM" id="Phobius"/>
    </source>
</evidence>
<evidence type="ECO:0000313" key="4">
    <source>
        <dbReference type="Proteomes" id="UP000559860"/>
    </source>
</evidence>
<feature type="compositionally biased region" description="Basic and acidic residues" evidence="1">
    <location>
        <begin position="153"/>
        <end position="164"/>
    </location>
</feature>
<feature type="region of interest" description="Disordered" evidence="1">
    <location>
        <begin position="89"/>
        <end position="238"/>
    </location>
</feature>
<proteinExistence type="predicted"/>
<dbReference type="RefSeq" id="WP_182986974.1">
    <property type="nucleotide sequence ID" value="NZ_JABEQD010000010.1"/>
</dbReference>
<protein>
    <submittedName>
        <fullName evidence="3">Uncharacterized protein</fullName>
    </submittedName>
</protein>
<keyword evidence="2" id="KW-1133">Transmembrane helix</keyword>
<evidence type="ECO:0000256" key="1">
    <source>
        <dbReference type="SAM" id="MobiDB-lite"/>
    </source>
</evidence>
<name>A0A7W4IUU0_9PROT</name>
<gene>
    <name evidence="3" type="ORF">HLH36_14085</name>
</gene>
<keyword evidence="4" id="KW-1185">Reference proteome</keyword>
<dbReference type="Proteomes" id="UP000559860">
    <property type="component" value="Unassembled WGS sequence"/>
</dbReference>
<feature type="compositionally biased region" description="Pro residues" evidence="1">
    <location>
        <begin position="183"/>
        <end position="194"/>
    </location>
</feature>
<dbReference type="EMBL" id="JABEQD010000010">
    <property type="protein sequence ID" value="MBB2169465.1"/>
    <property type="molecule type" value="Genomic_DNA"/>
</dbReference>
<feature type="transmembrane region" description="Helical" evidence="2">
    <location>
        <begin position="12"/>
        <end position="38"/>
    </location>
</feature>
<evidence type="ECO:0000313" key="3">
    <source>
        <dbReference type="EMBL" id="MBB2169465.1"/>
    </source>
</evidence>
<comment type="caution">
    <text evidence="3">The sequence shown here is derived from an EMBL/GenBank/DDBJ whole genome shotgun (WGS) entry which is preliminary data.</text>
</comment>
<feature type="compositionally biased region" description="Basic and acidic residues" evidence="1">
    <location>
        <begin position="208"/>
        <end position="230"/>
    </location>
</feature>
<accession>A0A7W4IUU0</accession>
<reference evidence="3 4" key="1">
    <citation type="submission" date="2020-04" db="EMBL/GenBank/DDBJ databases">
        <title>Description of novel Gluconacetobacter.</title>
        <authorList>
            <person name="Sombolestani A."/>
        </authorList>
    </citation>
    <scope>NUCLEOTIDE SEQUENCE [LARGE SCALE GENOMIC DNA]</scope>
    <source>
        <strain evidence="3 4">LMG 27801</strain>
    </source>
</reference>